<evidence type="ECO:0008006" key="2">
    <source>
        <dbReference type="Google" id="ProtNLM"/>
    </source>
</evidence>
<accession>A0A1E1WC11</accession>
<organism evidence="1">
    <name type="scientific">Pectinophora gossypiella</name>
    <name type="common">Cotton pink bollworm</name>
    <name type="synonym">Depressaria gossypiella</name>
    <dbReference type="NCBI Taxonomy" id="13191"/>
    <lineage>
        <taxon>Eukaryota</taxon>
        <taxon>Metazoa</taxon>
        <taxon>Ecdysozoa</taxon>
        <taxon>Arthropoda</taxon>
        <taxon>Hexapoda</taxon>
        <taxon>Insecta</taxon>
        <taxon>Pterygota</taxon>
        <taxon>Neoptera</taxon>
        <taxon>Endopterygota</taxon>
        <taxon>Lepidoptera</taxon>
        <taxon>Glossata</taxon>
        <taxon>Ditrysia</taxon>
        <taxon>Gelechioidea</taxon>
        <taxon>Gelechiidae</taxon>
        <taxon>Apatetrinae</taxon>
        <taxon>Pectinophora</taxon>
    </lineage>
</organism>
<name>A0A1E1WC11_PECGO</name>
<evidence type="ECO:0000313" key="1">
    <source>
        <dbReference type="EMBL" id="JAT84518.1"/>
    </source>
</evidence>
<proteinExistence type="predicted"/>
<dbReference type="EMBL" id="GDQN01006536">
    <property type="protein sequence ID" value="JAT84518.1"/>
    <property type="molecule type" value="Transcribed_RNA"/>
</dbReference>
<reference evidence="1" key="1">
    <citation type="submission" date="2015-09" db="EMBL/GenBank/DDBJ databases">
        <title>De novo assembly of Pectinophora gossypiella (Pink Bollworm) gut transcriptome.</title>
        <authorList>
            <person name="Tassone E.E."/>
        </authorList>
    </citation>
    <scope>NUCLEOTIDE SEQUENCE</scope>
</reference>
<sequence length="237" mass="27343">TVSAGSCDSCVGGICHRKMIVLEGFEQIGQIAIDRTSNIFYFHVKDNRRKYYTCAYDLDNVVLNRIWDVNFSFARAVDPATRDLYLSQEASVYKVNPKDNFTDGVTEFNRTVWHMQFKDKLYYAEFGTANGIKIYENGIHTDIPSLTNYKIDDFIIDKNNDIYFSYAFAVYRLRNGQSEAKLFADEIYSLTTDKYGEAHFIQPYNRAIYKLDYSTDMMVNIGIISVGTPYKVVFTSD</sequence>
<protein>
    <recommendedName>
        <fullName evidence="2">Olfactomedin-like domain-containing protein</fullName>
    </recommendedName>
</protein>
<gene>
    <name evidence="1" type="ORF">g.2288</name>
</gene>
<dbReference type="SUPFAM" id="SSF101898">
    <property type="entry name" value="NHL repeat"/>
    <property type="match status" value="1"/>
</dbReference>
<dbReference type="OrthoDB" id="7432964at2759"/>
<feature type="non-terminal residue" evidence="1">
    <location>
        <position position="237"/>
    </location>
</feature>
<dbReference type="AlphaFoldDB" id="A0A1E1WC11"/>
<feature type="non-terminal residue" evidence="1">
    <location>
        <position position="1"/>
    </location>
</feature>